<evidence type="ECO:0000259" key="2">
    <source>
        <dbReference type="Pfam" id="PF06580"/>
    </source>
</evidence>
<dbReference type="InterPro" id="IPR011990">
    <property type="entry name" value="TPR-like_helical_dom_sf"/>
</dbReference>
<dbReference type="InterPro" id="IPR010559">
    <property type="entry name" value="Sig_transdc_His_kin_internal"/>
</dbReference>
<dbReference type="Gene3D" id="1.25.40.10">
    <property type="entry name" value="Tetratricopeptide repeat domain"/>
    <property type="match status" value="2"/>
</dbReference>
<dbReference type="Pfam" id="PF13424">
    <property type="entry name" value="TPR_12"/>
    <property type="match status" value="3"/>
</dbReference>
<dbReference type="InterPro" id="IPR050640">
    <property type="entry name" value="Bact_2-comp_sensor_kinase"/>
</dbReference>
<dbReference type="InterPro" id="IPR036890">
    <property type="entry name" value="HATPase_C_sf"/>
</dbReference>
<dbReference type="SUPFAM" id="SSF55874">
    <property type="entry name" value="ATPase domain of HSP90 chaperone/DNA topoisomerase II/histidine kinase"/>
    <property type="match status" value="1"/>
</dbReference>
<feature type="transmembrane region" description="Helical" evidence="1">
    <location>
        <begin position="387"/>
        <end position="406"/>
    </location>
</feature>
<evidence type="ECO:0000313" key="3">
    <source>
        <dbReference type="EMBL" id="KKO05192.1"/>
    </source>
</evidence>
<keyword evidence="1" id="KW-1133">Transmembrane helix</keyword>
<dbReference type="InterPro" id="IPR019734">
    <property type="entry name" value="TPR_rpt"/>
</dbReference>
<name>A0A0F9Y094_9ZZZZ</name>
<accession>A0A0F9Y094</accession>
<dbReference type="Pfam" id="PF06580">
    <property type="entry name" value="His_kinase"/>
    <property type="match status" value="1"/>
</dbReference>
<dbReference type="PANTHER" id="PTHR34220:SF7">
    <property type="entry name" value="SENSOR HISTIDINE KINASE YPDA"/>
    <property type="match status" value="1"/>
</dbReference>
<gene>
    <name evidence="3" type="ORF">LCGC14_0080120</name>
</gene>
<dbReference type="PANTHER" id="PTHR34220">
    <property type="entry name" value="SENSOR HISTIDINE KINASE YPDA"/>
    <property type="match status" value="1"/>
</dbReference>
<dbReference type="GO" id="GO:0000155">
    <property type="term" value="F:phosphorelay sensor kinase activity"/>
    <property type="evidence" value="ECO:0007669"/>
    <property type="project" value="InterPro"/>
</dbReference>
<proteinExistence type="predicted"/>
<dbReference type="AlphaFoldDB" id="A0A0F9Y094"/>
<dbReference type="SUPFAM" id="SSF48452">
    <property type="entry name" value="TPR-like"/>
    <property type="match status" value="2"/>
</dbReference>
<sequence length="629" mass="72483">MLSHLSYSQEIPNILKEKVDSLLMKNPKTCQEIDKFLEPFSHDSISLRYIETKSISKKYLIGQAYALNQLGSVYRDLTQYNKALEFYQKALRASVEADNIEFRVYTLNMISTVYRRTEAVKSALDYSQEALELAETVIEPKIGLKTSIITSLNSIGGIYQMLEQYDLAIEKYENSMILEKQLDDKAGLAVNHQNLGECYESQGKLESALNNFRKSLVYNEMVGSKRGKIICNYSIAHVYVHLGKVNEATTILQNNLLKAISLGDQKIITTIYINLGWSLIRLGDYDNAETNLESGLALAKTNNLNAEIAEANKFLSELWIKRDDYEKGMSYFKESRKYEERITNSLNLRYVNDMILRYESQMRANQLDRLAEENETVRLKLRKNRTMLIIIGIFLILLIGILYILYRQSQLNADKKLLTLEQSMLRSQMNPHFLFNSLNSIKLYIINNEKKNAVHYLNKFSKLVRKILEASSQREISLADELETVELYMNIENIRFSNEINFNIHIKDDIDTHNIKIPSLILQPFLENALWHGLSSKDGSKNIDLEIKKGKNGFIEIVITDNGVGRDAAEKIKDNKLLKRKSVGIDITKERLANFSRDYENFFHVDIIDKFDDDTKPTGTQIVIYIPTI</sequence>
<dbReference type="Gene3D" id="3.30.565.10">
    <property type="entry name" value="Histidine kinase-like ATPase, C-terminal domain"/>
    <property type="match status" value="1"/>
</dbReference>
<feature type="domain" description="Signal transduction histidine kinase internal region" evidence="2">
    <location>
        <begin position="421"/>
        <end position="499"/>
    </location>
</feature>
<dbReference type="PROSITE" id="PS50005">
    <property type="entry name" value="TPR"/>
    <property type="match status" value="3"/>
</dbReference>
<organism evidence="3">
    <name type="scientific">marine sediment metagenome</name>
    <dbReference type="NCBI Taxonomy" id="412755"/>
    <lineage>
        <taxon>unclassified sequences</taxon>
        <taxon>metagenomes</taxon>
        <taxon>ecological metagenomes</taxon>
    </lineage>
</organism>
<dbReference type="PROSITE" id="PS50293">
    <property type="entry name" value="TPR_REGION"/>
    <property type="match status" value="1"/>
</dbReference>
<keyword evidence="1" id="KW-0812">Transmembrane</keyword>
<keyword evidence="1" id="KW-0472">Membrane</keyword>
<protein>
    <recommendedName>
        <fullName evidence="2">Signal transduction histidine kinase internal region domain-containing protein</fullName>
    </recommendedName>
</protein>
<comment type="caution">
    <text evidence="3">The sequence shown here is derived from an EMBL/GenBank/DDBJ whole genome shotgun (WGS) entry which is preliminary data.</text>
</comment>
<dbReference type="SMART" id="SM00028">
    <property type="entry name" value="TPR"/>
    <property type="match status" value="7"/>
</dbReference>
<reference evidence="3" key="1">
    <citation type="journal article" date="2015" name="Nature">
        <title>Complex archaea that bridge the gap between prokaryotes and eukaryotes.</title>
        <authorList>
            <person name="Spang A."/>
            <person name="Saw J.H."/>
            <person name="Jorgensen S.L."/>
            <person name="Zaremba-Niedzwiedzka K."/>
            <person name="Martijn J."/>
            <person name="Lind A.E."/>
            <person name="van Eijk R."/>
            <person name="Schleper C."/>
            <person name="Guy L."/>
            <person name="Ettema T.J."/>
        </authorList>
    </citation>
    <scope>NUCLEOTIDE SEQUENCE</scope>
</reference>
<evidence type="ECO:0000256" key="1">
    <source>
        <dbReference type="SAM" id="Phobius"/>
    </source>
</evidence>
<dbReference type="EMBL" id="LAZR01000020">
    <property type="protein sequence ID" value="KKO05192.1"/>
    <property type="molecule type" value="Genomic_DNA"/>
</dbReference>
<dbReference type="GO" id="GO:0016020">
    <property type="term" value="C:membrane"/>
    <property type="evidence" value="ECO:0007669"/>
    <property type="project" value="InterPro"/>
</dbReference>